<comment type="cofactor">
    <cofactor evidence="1">
        <name>FMN</name>
        <dbReference type="ChEBI" id="CHEBI:58210"/>
    </cofactor>
</comment>
<dbReference type="GO" id="GO:0016491">
    <property type="term" value="F:oxidoreductase activity"/>
    <property type="evidence" value="ECO:0007669"/>
    <property type="project" value="UniProtKB-KW"/>
</dbReference>
<organism evidence="6 7">
    <name type="scientific">Zhongshania arctica</name>
    <dbReference type="NCBI Taxonomy" id="3238302"/>
    <lineage>
        <taxon>Bacteria</taxon>
        <taxon>Pseudomonadati</taxon>
        <taxon>Pseudomonadota</taxon>
        <taxon>Gammaproteobacteria</taxon>
        <taxon>Cellvibrionales</taxon>
        <taxon>Spongiibacteraceae</taxon>
        <taxon>Zhongshania</taxon>
    </lineage>
</organism>
<dbReference type="EMBL" id="JBFRYB010000001">
    <property type="protein sequence ID" value="MEX1665635.1"/>
    <property type="molecule type" value="Genomic_DNA"/>
</dbReference>
<evidence type="ECO:0000259" key="5">
    <source>
        <dbReference type="SMART" id="SM00903"/>
    </source>
</evidence>
<dbReference type="Gene3D" id="2.30.110.10">
    <property type="entry name" value="Electron Transport, Fmn-binding Protein, Chain A"/>
    <property type="match status" value="1"/>
</dbReference>
<sequence>MIINRDDIEQMEQRYRGLFINSVLGAKPALLVGTNSINGDSNLAVMSSAFHVGANPPLVGLIIRPSESPRHTLNNILATGYYTLNHVSPQYIEAAHQTSARYPADQCEFEAVGLSKKYLHDFSAPFVEQSTIALGLKLREEHRLAINNTHMIIGEIQLIELPAKVLGDDGFVDIAANDSIAATGLDSYVRIQALRRLSYAKLGQWPKAIE</sequence>
<reference evidence="6 7" key="1">
    <citation type="journal article" date="2011" name="Int. J. Syst. Evol. Microbiol.">
        <title>Zhongshania antarctica gen. nov., sp. nov. and Zhongshania guokunii sp. nov., gammaproteobacteria respectively isolated from coastal attached (fast) ice and surface seawater of the Antarctic.</title>
        <authorList>
            <person name="Li H.J."/>
            <person name="Zhang X.Y."/>
            <person name="Chen C.X."/>
            <person name="Zhang Y.J."/>
            <person name="Gao Z.M."/>
            <person name="Yu Y."/>
            <person name="Chen X.L."/>
            <person name="Chen B."/>
            <person name="Zhang Y.Z."/>
        </authorList>
    </citation>
    <scope>NUCLEOTIDE SEQUENCE [LARGE SCALE GENOMIC DNA]</scope>
    <source>
        <strain evidence="6 7">R06B22</strain>
    </source>
</reference>
<dbReference type="SUPFAM" id="SSF50475">
    <property type="entry name" value="FMN-binding split barrel"/>
    <property type="match status" value="1"/>
</dbReference>
<name>A0ABV3TWC5_9GAMM</name>
<evidence type="ECO:0000313" key="6">
    <source>
        <dbReference type="EMBL" id="MEX1665635.1"/>
    </source>
</evidence>
<dbReference type="InterPro" id="IPR012349">
    <property type="entry name" value="Split_barrel_FMN-bd"/>
</dbReference>
<keyword evidence="6" id="KW-0560">Oxidoreductase</keyword>
<dbReference type="RefSeq" id="WP_368375736.1">
    <property type="nucleotide sequence ID" value="NZ_JBFRYB010000001.1"/>
</dbReference>
<feature type="domain" description="Flavin reductase like" evidence="5">
    <location>
        <begin position="24"/>
        <end position="173"/>
    </location>
</feature>
<comment type="similarity">
    <text evidence="4">Belongs to the flavoredoxin family.</text>
</comment>
<dbReference type="EC" id="1.5.1.-" evidence="6"/>
<comment type="caution">
    <text evidence="6">The sequence shown here is derived from an EMBL/GenBank/DDBJ whole genome shotgun (WGS) entry which is preliminary data.</text>
</comment>
<dbReference type="PANTHER" id="PTHR33798">
    <property type="entry name" value="FLAVOPROTEIN OXYGENASE"/>
    <property type="match status" value="1"/>
</dbReference>
<gene>
    <name evidence="6" type="ORF">AB4875_09035</name>
</gene>
<evidence type="ECO:0000256" key="4">
    <source>
        <dbReference type="ARBA" id="ARBA00038054"/>
    </source>
</evidence>
<keyword evidence="2" id="KW-0285">Flavoprotein</keyword>
<evidence type="ECO:0000256" key="2">
    <source>
        <dbReference type="ARBA" id="ARBA00022630"/>
    </source>
</evidence>
<evidence type="ECO:0000313" key="7">
    <source>
        <dbReference type="Proteomes" id="UP001557484"/>
    </source>
</evidence>
<dbReference type="InterPro" id="IPR002563">
    <property type="entry name" value="Flavin_Rdtase-like_dom"/>
</dbReference>
<dbReference type="SMART" id="SM00903">
    <property type="entry name" value="Flavin_Reduct"/>
    <property type="match status" value="1"/>
</dbReference>
<evidence type="ECO:0000256" key="1">
    <source>
        <dbReference type="ARBA" id="ARBA00001917"/>
    </source>
</evidence>
<accession>A0ABV3TWC5</accession>
<keyword evidence="3" id="KW-0288">FMN</keyword>
<dbReference type="Proteomes" id="UP001557484">
    <property type="component" value="Unassembled WGS sequence"/>
</dbReference>
<proteinExistence type="inferred from homology"/>
<evidence type="ECO:0000256" key="3">
    <source>
        <dbReference type="ARBA" id="ARBA00022643"/>
    </source>
</evidence>
<dbReference type="Pfam" id="PF01613">
    <property type="entry name" value="Flavin_Reduct"/>
    <property type="match status" value="1"/>
</dbReference>
<protein>
    <submittedName>
        <fullName evidence="6">Flavin reductase family protein</fullName>
        <ecNumber evidence="6">1.5.1.-</ecNumber>
    </submittedName>
</protein>
<dbReference type="PANTHER" id="PTHR33798:SF5">
    <property type="entry name" value="FLAVIN REDUCTASE LIKE DOMAIN-CONTAINING PROTEIN"/>
    <property type="match status" value="1"/>
</dbReference>
<keyword evidence="7" id="KW-1185">Reference proteome</keyword>